<dbReference type="Proteomes" id="UP000196258">
    <property type="component" value="Unassembled WGS sequence"/>
</dbReference>
<dbReference type="Gene3D" id="3.40.630.40">
    <property type="entry name" value="Zn-dependent exopeptidases"/>
    <property type="match status" value="1"/>
</dbReference>
<dbReference type="AlphaFoldDB" id="A0A1Y4Q1D5"/>
<protein>
    <submittedName>
        <fullName evidence="1">N-formylglutamate deformylase</fullName>
    </submittedName>
</protein>
<gene>
    <name evidence="1" type="ORF">B5E91_00060</name>
</gene>
<dbReference type="Pfam" id="PF05013">
    <property type="entry name" value="FGase"/>
    <property type="match status" value="1"/>
</dbReference>
<evidence type="ECO:0000313" key="1">
    <source>
        <dbReference type="EMBL" id="OUQ06358.1"/>
    </source>
</evidence>
<dbReference type="EMBL" id="NFLB01000001">
    <property type="protein sequence ID" value="OUQ06358.1"/>
    <property type="molecule type" value="Genomic_DNA"/>
</dbReference>
<reference evidence="2" key="1">
    <citation type="submission" date="2017-04" db="EMBL/GenBank/DDBJ databases">
        <title>Function of individual gut microbiota members based on whole genome sequencing of pure cultures obtained from chicken caecum.</title>
        <authorList>
            <person name="Medvecky M."/>
            <person name="Cejkova D."/>
            <person name="Polansky O."/>
            <person name="Karasova D."/>
            <person name="Kubasova T."/>
            <person name="Cizek A."/>
            <person name="Rychlik I."/>
        </authorList>
    </citation>
    <scope>NUCLEOTIDE SEQUENCE [LARGE SCALE GENOMIC DNA]</scope>
    <source>
        <strain evidence="2">An149</strain>
    </source>
</reference>
<accession>A0A1Y4Q1D5</accession>
<proteinExistence type="predicted"/>
<evidence type="ECO:0000313" key="2">
    <source>
        <dbReference type="Proteomes" id="UP000196258"/>
    </source>
</evidence>
<dbReference type="RefSeq" id="WP_087253511.1">
    <property type="nucleotide sequence ID" value="NZ_NFKY01000058.1"/>
</dbReference>
<dbReference type="SUPFAM" id="SSF53187">
    <property type="entry name" value="Zn-dependent exopeptidases"/>
    <property type="match status" value="1"/>
</dbReference>
<organism evidence="1 2">
    <name type="scientific">Thomasclavelia spiroformis</name>
    <dbReference type="NCBI Taxonomy" id="29348"/>
    <lineage>
        <taxon>Bacteria</taxon>
        <taxon>Bacillati</taxon>
        <taxon>Bacillota</taxon>
        <taxon>Erysipelotrichia</taxon>
        <taxon>Erysipelotrichales</taxon>
        <taxon>Coprobacillaceae</taxon>
        <taxon>Thomasclavelia</taxon>
    </lineage>
</organism>
<name>A0A1Y4Q1D5_9FIRM</name>
<comment type="caution">
    <text evidence="1">The sequence shown here is derived from an EMBL/GenBank/DDBJ whole genome shotgun (WGS) entry which is preliminary data.</text>
</comment>
<dbReference type="InterPro" id="IPR007709">
    <property type="entry name" value="N-FG_amidohydro"/>
</dbReference>
<sequence>MKKYLNEHTTLLEIKNKTNHEIPVIISIPHSGAYILPEMKHKLTSGIILPNSDWYLPKLYSFLESLGYTVIINNVNRYVIDVNRQIDEKLGDSYKTNVIYTHTTQDDKIYHTPLTQQEIKKRVMNYYLPYHQALKKSIEDKLKVFKKVYVIDLHSFGLNYGADVIIGNNFNKSCSNNLTNFFQTTFLKSGFTVKENNPYSGGYITKHYGKKETACEAIQLELWYCAYIQNKIFGKEEFPMIDKNTFNHTQIKLEEIFKNFKEWLQHQIQ</sequence>